<dbReference type="SUPFAM" id="SSF56112">
    <property type="entry name" value="Protein kinase-like (PK-like)"/>
    <property type="match status" value="1"/>
</dbReference>
<evidence type="ECO:0000313" key="18">
    <source>
        <dbReference type="Proteomes" id="UP001147782"/>
    </source>
</evidence>
<dbReference type="GO" id="GO:0005737">
    <property type="term" value="C:cytoplasm"/>
    <property type="evidence" value="ECO:0007669"/>
    <property type="project" value="UniProtKB-SubCell"/>
</dbReference>
<dbReference type="OrthoDB" id="1928777at2759"/>
<keyword evidence="8 13" id="KW-0547">Nucleotide-binding</keyword>
<feature type="compositionally biased region" description="Polar residues" evidence="14">
    <location>
        <begin position="697"/>
        <end position="730"/>
    </location>
</feature>
<dbReference type="FunFam" id="1.10.510.10:FF:000333">
    <property type="entry name" value="Non-specific serine/threonine protein kinase"/>
    <property type="match status" value="1"/>
</dbReference>
<proteinExistence type="inferred from homology"/>
<name>A0A9W9RG53_9EURO</name>
<keyword evidence="9 17" id="KW-0418">Kinase</keyword>
<dbReference type="PROSITE" id="PS50032">
    <property type="entry name" value="KA1"/>
    <property type="match status" value="1"/>
</dbReference>
<organism evidence="17 18">
    <name type="scientific">Penicillium cataractarum</name>
    <dbReference type="NCBI Taxonomy" id="2100454"/>
    <lineage>
        <taxon>Eukaryota</taxon>
        <taxon>Fungi</taxon>
        <taxon>Dikarya</taxon>
        <taxon>Ascomycota</taxon>
        <taxon>Pezizomycotina</taxon>
        <taxon>Eurotiomycetes</taxon>
        <taxon>Eurotiomycetidae</taxon>
        <taxon>Eurotiales</taxon>
        <taxon>Aspergillaceae</taxon>
        <taxon>Penicillium</taxon>
    </lineage>
</organism>
<dbReference type="InterPro" id="IPR011009">
    <property type="entry name" value="Kinase-like_dom_sf"/>
</dbReference>
<sequence>MSSAPRRTASTSSRPARPAAQSELPHRTRSVAVRSSNSSQPPPQTHYAHSKAPSQDHRPPANYAAVDSIARQDVDAKSRRDRDASAERPATARTESTRRHHQRTSSTQPRETELASGDTAQAPASGTHGQSNAPAQPKRRTTITTPTGNWALGKTIGAGSMGKVKLAKNIETGEQVAVKIVPRLSTEEHKSSRETERADRSKEIRTAREAAIVSLVNHPYICGMRDVVRTTYHWYMLFEYVNGGQMLDYIISHGKLKEKQARKFARQIASALDYSHRNSIVHRDLKIENILISKTGDIKIIDFGLSNLFSPRSLLKTFCGSLYFAAPELLQARQYTGPEVDVWSFGIVLYVLVCGKVPFDDQSMPQLHAKIKKGVVEYPPGLTTECRHIISRMLVTDPKQRASLAEIMAHPWMNKGFNAPPENYLPVREPLQLPLDQEVVEKMTGFDFGPPDYIAAQLTKTLESEEYQHALRLNFREQPMPNQAEKKRGVFDFYKRRNSAASRDTLSAPSAEAIQLGNDPLNAYSPLISVYHLVKEKLDRERAEARPGTLGLRQTPGDVQVPELTPPEAAHTNQYQLPGERDTGRRSRPRARTHGEDEVTETLKSHHASSPSAHAVPNATQLDTPKKESTAAGILRRFSTRRAKDRSRDVERERISTPNTPTLNVQPPADSASPMHRGFSVRRTRRAEPSPGPVPHSGSQPQQDLLTAPSSGEQFSQSNKFLGRSTSVNSADYRTRRAARRNDADTLDVDRQPPSTSGSDQLGPESQRDQLGVKAGGRTHTARTMSLGHARRESIQARRARREATREANVPEETDADISGAGTALESANEGEDLSKPVYLKGLFSVSTTSSKPLPVIRADIIRVLKQLAVDYVEIKGGFSCRHAPSIDLEKVVDVSPPSPDRQGQVSHRRRISFGGLLGHDDSRDDSRPSHSKLQRRTQGQPDRSFTTNSDASDEYVPREPPTSVTVGDRVVGETTTRVQSDTGENLILRFEILIVKVPLFSLHGIQFKKVSGGMWQYREMAKKILDALRL</sequence>
<dbReference type="Pfam" id="PF02149">
    <property type="entry name" value="KA1"/>
    <property type="match status" value="1"/>
</dbReference>
<feature type="domain" description="Protein kinase" evidence="15">
    <location>
        <begin position="150"/>
        <end position="413"/>
    </location>
</feature>
<reference evidence="17" key="2">
    <citation type="journal article" date="2023" name="IMA Fungus">
        <title>Comparative genomic study of the Penicillium genus elucidates a diverse pangenome and 15 lateral gene transfer events.</title>
        <authorList>
            <person name="Petersen C."/>
            <person name="Sorensen T."/>
            <person name="Nielsen M.R."/>
            <person name="Sondergaard T.E."/>
            <person name="Sorensen J.L."/>
            <person name="Fitzpatrick D.A."/>
            <person name="Frisvad J.C."/>
            <person name="Nielsen K.L."/>
        </authorList>
    </citation>
    <scope>NUCLEOTIDE SEQUENCE</scope>
    <source>
        <strain evidence="17">IBT 29864</strain>
    </source>
</reference>
<feature type="compositionally biased region" description="Polar residues" evidence="14">
    <location>
        <begin position="656"/>
        <end position="665"/>
    </location>
</feature>
<comment type="caution">
    <text evidence="17">The sequence shown here is derived from an EMBL/GenBank/DDBJ whole genome shotgun (WGS) entry which is preliminary data.</text>
</comment>
<evidence type="ECO:0000256" key="12">
    <source>
        <dbReference type="ARBA" id="ARBA00048679"/>
    </source>
</evidence>
<dbReference type="GO" id="GO:0004674">
    <property type="term" value="F:protein serine/threonine kinase activity"/>
    <property type="evidence" value="ECO:0007669"/>
    <property type="project" value="UniProtKB-KW"/>
</dbReference>
<dbReference type="PROSITE" id="PS00107">
    <property type="entry name" value="PROTEIN_KINASE_ATP"/>
    <property type="match status" value="1"/>
</dbReference>
<evidence type="ECO:0000256" key="8">
    <source>
        <dbReference type="ARBA" id="ARBA00022741"/>
    </source>
</evidence>
<dbReference type="Gene3D" id="1.10.510.10">
    <property type="entry name" value="Transferase(Phosphotransferase) domain 1"/>
    <property type="match status" value="1"/>
</dbReference>
<evidence type="ECO:0000259" key="16">
    <source>
        <dbReference type="PROSITE" id="PS50032"/>
    </source>
</evidence>
<comment type="catalytic activity">
    <reaction evidence="11">
        <text>L-threonyl-[protein] + ATP = O-phospho-L-threonyl-[protein] + ADP + H(+)</text>
        <dbReference type="Rhea" id="RHEA:46608"/>
        <dbReference type="Rhea" id="RHEA-COMP:11060"/>
        <dbReference type="Rhea" id="RHEA-COMP:11605"/>
        <dbReference type="ChEBI" id="CHEBI:15378"/>
        <dbReference type="ChEBI" id="CHEBI:30013"/>
        <dbReference type="ChEBI" id="CHEBI:30616"/>
        <dbReference type="ChEBI" id="CHEBI:61977"/>
        <dbReference type="ChEBI" id="CHEBI:456216"/>
        <dbReference type="EC" id="2.7.11.1"/>
    </reaction>
</comment>
<evidence type="ECO:0000256" key="5">
    <source>
        <dbReference type="ARBA" id="ARBA00022527"/>
    </source>
</evidence>
<keyword evidence="10 13" id="KW-0067">ATP-binding</keyword>
<dbReference type="PANTHER" id="PTHR24346:SF82">
    <property type="entry name" value="KP78A-RELATED"/>
    <property type="match status" value="1"/>
</dbReference>
<feature type="compositionally biased region" description="Polar residues" evidence="14">
    <location>
        <begin position="118"/>
        <end position="134"/>
    </location>
</feature>
<dbReference type="SMART" id="SM00220">
    <property type="entry name" value="S_TKc"/>
    <property type="match status" value="1"/>
</dbReference>
<evidence type="ECO:0000256" key="14">
    <source>
        <dbReference type="SAM" id="MobiDB-lite"/>
    </source>
</evidence>
<evidence type="ECO:0000256" key="7">
    <source>
        <dbReference type="ARBA" id="ARBA00022679"/>
    </source>
</evidence>
<keyword evidence="5" id="KW-0723">Serine/threonine-protein kinase</keyword>
<evidence type="ECO:0000256" key="1">
    <source>
        <dbReference type="ARBA" id="ARBA00004496"/>
    </source>
</evidence>
<keyword evidence="18" id="KW-1185">Reference proteome</keyword>
<dbReference type="EMBL" id="JAPZBS010000009">
    <property type="protein sequence ID" value="KAJ5358905.1"/>
    <property type="molecule type" value="Genomic_DNA"/>
</dbReference>
<dbReference type="Pfam" id="PF00069">
    <property type="entry name" value="Pkinase"/>
    <property type="match status" value="1"/>
</dbReference>
<feature type="region of interest" description="Disordered" evidence="14">
    <location>
        <begin position="542"/>
        <end position="820"/>
    </location>
</feature>
<dbReference type="InterPro" id="IPR028375">
    <property type="entry name" value="KA1/Ssp2_C"/>
</dbReference>
<feature type="compositionally biased region" description="Low complexity" evidence="14">
    <location>
        <begin position="1"/>
        <end position="20"/>
    </location>
</feature>
<dbReference type="Proteomes" id="UP001147782">
    <property type="component" value="Unassembled WGS sequence"/>
</dbReference>
<dbReference type="InterPro" id="IPR008271">
    <property type="entry name" value="Ser/Thr_kinase_AS"/>
</dbReference>
<evidence type="ECO:0000256" key="9">
    <source>
        <dbReference type="ARBA" id="ARBA00022777"/>
    </source>
</evidence>
<keyword evidence="4" id="KW-0963">Cytoplasm</keyword>
<dbReference type="GeneID" id="81443410"/>
<feature type="region of interest" description="Disordered" evidence="14">
    <location>
        <begin position="892"/>
        <end position="967"/>
    </location>
</feature>
<dbReference type="GO" id="GO:0005524">
    <property type="term" value="F:ATP binding"/>
    <property type="evidence" value="ECO:0007669"/>
    <property type="project" value="UniProtKB-UniRule"/>
</dbReference>
<evidence type="ECO:0000256" key="11">
    <source>
        <dbReference type="ARBA" id="ARBA00047899"/>
    </source>
</evidence>
<accession>A0A9W9RG53</accession>
<dbReference type="Gene3D" id="3.30.310.80">
    <property type="entry name" value="Kinase associated domain 1, KA1"/>
    <property type="match status" value="1"/>
</dbReference>
<dbReference type="PROSITE" id="PS00108">
    <property type="entry name" value="PROTEIN_KINASE_ST"/>
    <property type="match status" value="1"/>
</dbReference>
<evidence type="ECO:0000256" key="10">
    <source>
        <dbReference type="ARBA" id="ARBA00022840"/>
    </source>
</evidence>
<evidence type="ECO:0000259" key="15">
    <source>
        <dbReference type="PROSITE" id="PS50011"/>
    </source>
</evidence>
<dbReference type="PANTHER" id="PTHR24346">
    <property type="entry name" value="MAP/MICROTUBULE AFFINITY-REGULATING KINASE"/>
    <property type="match status" value="1"/>
</dbReference>
<keyword evidence="6" id="KW-0597">Phosphoprotein</keyword>
<comment type="subcellular location">
    <subcellularLocation>
        <location evidence="1">Cytoplasm</location>
    </subcellularLocation>
</comment>
<feature type="compositionally biased region" description="Basic and acidic residues" evidence="14">
    <location>
        <begin position="593"/>
        <end position="604"/>
    </location>
</feature>
<protein>
    <recommendedName>
        <fullName evidence="3">non-specific serine/threonine protein kinase</fullName>
        <ecNumber evidence="3">2.7.11.1</ecNumber>
    </recommendedName>
</protein>
<feature type="compositionally biased region" description="Basic and acidic residues" evidence="14">
    <location>
        <begin position="919"/>
        <end position="929"/>
    </location>
</feature>
<reference evidence="17" key="1">
    <citation type="submission" date="2022-11" db="EMBL/GenBank/DDBJ databases">
        <authorList>
            <person name="Petersen C."/>
        </authorList>
    </citation>
    <scope>NUCLEOTIDE SEQUENCE</scope>
    <source>
        <strain evidence="17">IBT 29864</strain>
    </source>
</reference>
<feature type="binding site" evidence="13">
    <location>
        <position position="179"/>
    </location>
    <ligand>
        <name>ATP</name>
        <dbReference type="ChEBI" id="CHEBI:30616"/>
    </ligand>
</feature>
<evidence type="ECO:0000313" key="17">
    <source>
        <dbReference type="EMBL" id="KAJ5358905.1"/>
    </source>
</evidence>
<feature type="domain" description="KA1" evidence="16">
    <location>
        <begin position="982"/>
        <end position="1031"/>
    </location>
</feature>
<comment type="similarity">
    <text evidence="2">Belongs to the protein kinase superfamily. CAMK Ser/Thr protein kinase family. NIM1 subfamily.</text>
</comment>
<dbReference type="GO" id="GO:0000226">
    <property type="term" value="P:microtubule cytoskeleton organization"/>
    <property type="evidence" value="ECO:0007669"/>
    <property type="project" value="TreeGrafter"/>
</dbReference>
<evidence type="ECO:0000256" key="2">
    <source>
        <dbReference type="ARBA" id="ARBA00010791"/>
    </source>
</evidence>
<dbReference type="CDD" id="cd12121">
    <property type="entry name" value="MARK_C_like"/>
    <property type="match status" value="1"/>
</dbReference>
<keyword evidence="7" id="KW-0808">Transferase</keyword>
<feature type="compositionally biased region" description="Basic and acidic residues" evidence="14">
    <location>
        <begin position="790"/>
        <end position="806"/>
    </location>
</feature>
<dbReference type="PROSITE" id="PS50011">
    <property type="entry name" value="PROTEIN_KINASE_DOM"/>
    <property type="match status" value="1"/>
</dbReference>
<feature type="compositionally biased region" description="Basic and acidic residues" evidence="14">
    <location>
        <begin position="740"/>
        <end position="751"/>
    </location>
</feature>
<dbReference type="InterPro" id="IPR000719">
    <property type="entry name" value="Prot_kinase_dom"/>
</dbReference>
<evidence type="ECO:0000256" key="13">
    <source>
        <dbReference type="PROSITE-ProRule" id="PRU10141"/>
    </source>
</evidence>
<evidence type="ECO:0000256" key="3">
    <source>
        <dbReference type="ARBA" id="ARBA00012513"/>
    </source>
</evidence>
<dbReference type="EC" id="2.7.11.1" evidence="3"/>
<dbReference type="InterPro" id="IPR017441">
    <property type="entry name" value="Protein_kinase_ATP_BS"/>
</dbReference>
<comment type="catalytic activity">
    <reaction evidence="12">
        <text>L-seryl-[protein] + ATP = O-phospho-L-seryl-[protein] + ADP + H(+)</text>
        <dbReference type="Rhea" id="RHEA:17989"/>
        <dbReference type="Rhea" id="RHEA-COMP:9863"/>
        <dbReference type="Rhea" id="RHEA-COMP:11604"/>
        <dbReference type="ChEBI" id="CHEBI:15378"/>
        <dbReference type="ChEBI" id="CHEBI:29999"/>
        <dbReference type="ChEBI" id="CHEBI:30616"/>
        <dbReference type="ChEBI" id="CHEBI:83421"/>
        <dbReference type="ChEBI" id="CHEBI:456216"/>
        <dbReference type="EC" id="2.7.11.1"/>
    </reaction>
</comment>
<dbReference type="SUPFAM" id="SSF103243">
    <property type="entry name" value="KA1-like"/>
    <property type="match status" value="1"/>
</dbReference>
<gene>
    <name evidence="17" type="ORF">N7496_011318</name>
</gene>
<evidence type="ECO:0000256" key="6">
    <source>
        <dbReference type="ARBA" id="ARBA00022553"/>
    </source>
</evidence>
<feature type="region of interest" description="Disordered" evidence="14">
    <location>
        <begin position="1"/>
        <end position="150"/>
    </location>
</feature>
<dbReference type="InterPro" id="IPR001772">
    <property type="entry name" value="KA1_dom"/>
</dbReference>
<evidence type="ECO:0000256" key="4">
    <source>
        <dbReference type="ARBA" id="ARBA00022490"/>
    </source>
</evidence>
<dbReference type="GO" id="GO:0071944">
    <property type="term" value="C:cell periphery"/>
    <property type="evidence" value="ECO:0007669"/>
    <property type="project" value="UniProtKB-ARBA"/>
</dbReference>
<dbReference type="CDD" id="cd14077">
    <property type="entry name" value="STKc_Kin1_2"/>
    <property type="match status" value="1"/>
</dbReference>
<dbReference type="RefSeq" id="XP_056550191.1">
    <property type="nucleotide sequence ID" value="XM_056704231.1"/>
</dbReference>
<dbReference type="GO" id="GO:0035556">
    <property type="term" value="P:intracellular signal transduction"/>
    <property type="evidence" value="ECO:0007669"/>
    <property type="project" value="TreeGrafter"/>
</dbReference>
<feature type="compositionally biased region" description="Basic and acidic residues" evidence="14">
    <location>
        <begin position="70"/>
        <end position="86"/>
    </location>
</feature>
<dbReference type="AlphaFoldDB" id="A0A9W9RG53"/>
<feature type="compositionally biased region" description="Polar residues" evidence="14">
    <location>
        <begin position="937"/>
        <end position="951"/>
    </location>
</feature>
<feature type="compositionally biased region" description="Basic and acidic residues" evidence="14">
    <location>
        <begin position="646"/>
        <end position="655"/>
    </location>
</feature>